<evidence type="ECO:0000256" key="2">
    <source>
        <dbReference type="PROSITE-ProRule" id="PRU00169"/>
    </source>
</evidence>
<dbReference type="InterPro" id="IPR007492">
    <property type="entry name" value="LytTR_DNA-bd_dom"/>
</dbReference>
<name>A0ABY6A4S3_9GAMM</name>
<dbReference type="SMART" id="SM00850">
    <property type="entry name" value="LytTR"/>
    <property type="match status" value="1"/>
</dbReference>
<protein>
    <submittedName>
        <fullName evidence="5">Response regulator transcription factor</fullName>
    </submittedName>
</protein>
<feature type="domain" description="Response regulatory" evidence="3">
    <location>
        <begin position="4"/>
        <end position="118"/>
    </location>
</feature>
<dbReference type="PROSITE" id="PS50110">
    <property type="entry name" value="RESPONSE_REGULATORY"/>
    <property type="match status" value="1"/>
</dbReference>
<keyword evidence="6" id="KW-1185">Reference proteome</keyword>
<dbReference type="PANTHER" id="PTHR37299">
    <property type="entry name" value="TRANSCRIPTIONAL REGULATOR-RELATED"/>
    <property type="match status" value="1"/>
</dbReference>
<dbReference type="SUPFAM" id="SSF52172">
    <property type="entry name" value="CheY-like"/>
    <property type="match status" value="1"/>
</dbReference>
<keyword evidence="1" id="KW-0902">Two-component regulatory system</keyword>
<dbReference type="Gene3D" id="3.40.50.2300">
    <property type="match status" value="1"/>
</dbReference>
<keyword evidence="2" id="KW-0597">Phosphoprotein</keyword>
<sequence length="251" mass="28242">MTYRVLLVDDEPLARERMKRLLLEHHDFVCAGEAGNGDEALAWLRMHRADLVLLDIQMPGRNGLDTAAAIQELPQPPLVVFCTAYDEHALQAFAVKAIDYLLKPVRKEDLCRALQRASEWLAQNGVQADSEATATAARPAGSRTHLSARTHNGLQLIPLEEVFYFYADQKYVNVHHEGGETLIDDSLRQLEDEFPGLFVRVHRSALVALNRIERLEALNSGGHKVYLRGLADGVPVSRRHLPDVRRVMKEL</sequence>
<dbReference type="Proteomes" id="UP001065322">
    <property type="component" value="Chromosome"/>
</dbReference>
<feature type="modified residue" description="4-aspartylphosphate" evidence="2">
    <location>
        <position position="55"/>
    </location>
</feature>
<dbReference type="InterPro" id="IPR046947">
    <property type="entry name" value="LytR-like"/>
</dbReference>
<dbReference type="RefSeq" id="WP_260997975.1">
    <property type="nucleotide sequence ID" value="NZ_CP054475.1"/>
</dbReference>
<dbReference type="SMART" id="SM00448">
    <property type="entry name" value="REC"/>
    <property type="match status" value="1"/>
</dbReference>
<dbReference type="EMBL" id="CP054475">
    <property type="protein sequence ID" value="UXD85978.1"/>
    <property type="molecule type" value="Genomic_DNA"/>
</dbReference>
<evidence type="ECO:0000259" key="4">
    <source>
        <dbReference type="PROSITE" id="PS50930"/>
    </source>
</evidence>
<accession>A0ABY6A4S3</accession>
<dbReference type="PANTHER" id="PTHR37299:SF1">
    <property type="entry name" value="STAGE 0 SPORULATION PROTEIN A HOMOLOG"/>
    <property type="match status" value="1"/>
</dbReference>
<gene>
    <name evidence="5" type="ORF">HUF19_00270</name>
</gene>
<evidence type="ECO:0000256" key="1">
    <source>
        <dbReference type="ARBA" id="ARBA00023012"/>
    </source>
</evidence>
<evidence type="ECO:0000313" key="6">
    <source>
        <dbReference type="Proteomes" id="UP001065322"/>
    </source>
</evidence>
<dbReference type="PROSITE" id="PS50930">
    <property type="entry name" value="HTH_LYTTR"/>
    <property type="match status" value="1"/>
</dbReference>
<evidence type="ECO:0000259" key="3">
    <source>
        <dbReference type="PROSITE" id="PS50110"/>
    </source>
</evidence>
<evidence type="ECO:0000313" key="5">
    <source>
        <dbReference type="EMBL" id="UXD85978.1"/>
    </source>
</evidence>
<dbReference type="InterPro" id="IPR011006">
    <property type="entry name" value="CheY-like_superfamily"/>
</dbReference>
<reference evidence="6" key="1">
    <citation type="submission" date="2020-06" db="EMBL/GenBank/DDBJ databases">
        <title>Thalassolituus marinus alknpb1M-1, a hydrocarbon-degrading bacterium isolated from the deep-sea overlying water using an in-situ strategy from the South China Sea basin.</title>
        <authorList>
            <person name="Dong C."/>
            <person name="Chen Y."/>
            <person name="Shao Z."/>
        </authorList>
    </citation>
    <scope>NUCLEOTIDE SEQUENCE [LARGE SCALE GENOMIC DNA]</scope>
    <source>
        <strain evidence="6">alknpb1M-1</strain>
    </source>
</reference>
<dbReference type="Pfam" id="PF00072">
    <property type="entry name" value="Response_reg"/>
    <property type="match status" value="1"/>
</dbReference>
<organism evidence="5 6">
    <name type="scientific">Thalassolituus hydrocarboniclasticus</name>
    <dbReference type="NCBI Taxonomy" id="2742796"/>
    <lineage>
        <taxon>Bacteria</taxon>
        <taxon>Pseudomonadati</taxon>
        <taxon>Pseudomonadota</taxon>
        <taxon>Gammaproteobacteria</taxon>
        <taxon>Oceanospirillales</taxon>
        <taxon>Oceanospirillaceae</taxon>
        <taxon>Thalassolituus</taxon>
    </lineage>
</organism>
<dbReference type="Gene3D" id="2.40.50.1020">
    <property type="entry name" value="LytTr DNA-binding domain"/>
    <property type="match status" value="1"/>
</dbReference>
<proteinExistence type="predicted"/>
<dbReference type="Pfam" id="PF04397">
    <property type="entry name" value="LytTR"/>
    <property type="match status" value="1"/>
</dbReference>
<dbReference type="InterPro" id="IPR001789">
    <property type="entry name" value="Sig_transdc_resp-reg_receiver"/>
</dbReference>
<feature type="domain" description="HTH LytTR-type" evidence="4">
    <location>
        <begin position="146"/>
        <end position="250"/>
    </location>
</feature>